<dbReference type="EMBL" id="CP171853">
    <property type="protein sequence ID" value="XKM40299.1"/>
    <property type="molecule type" value="Genomic_DNA"/>
</dbReference>
<evidence type="ECO:0000313" key="1">
    <source>
        <dbReference type="EMBL" id="XKM40299.1"/>
    </source>
</evidence>
<accession>A0ACD5EMB7</accession>
<sequence>MGYCHPKESAHAQDAREARERALGLPSQSLLNVGYYSDNQSPSSDDPDIDERHPDDIAVDNFAAAMKVKLAEKRSQARGGWDDKDDCSALWLSELLREHVEKGCPLDVGNFAMMLHQRGERIASLLDVLRGE</sequence>
<organism evidence="1 2">
    <name type="scientific">Rhizobium ruizarguesonis</name>
    <dbReference type="NCBI Taxonomy" id="2081791"/>
    <lineage>
        <taxon>Bacteria</taxon>
        <taxon>Pseudomonadati</taxon>
        <taxon>Pseudomonadota</taxon>
        <taxon>Alphaproteobacteria</taxon>
        <taxon>Hyphomicrobiales</taxon>
        <taxon>Rhizobiaceae</taxon>
        <taxon>Rhizobium/Agrobacterium group</taxon>
        <taxon>Rhizobium</taxon>
    </lineage>
</organism>
<protein>
    <submittedName>
        <fullName evidence="1">Uncharacterized protein</fullName>
    </submittedName>
</protein>
<gene>
    <name evidence="1" type="ORF">A4U53_030675</name>
</gene>
<proteinExistence type="predicted"/>
<dbReference type="Proteomes" id="UP000078465">
    <property type="component" value="Chromosome"/>
</dbReference>
<reference evidence="1" key="1">
    <citation type="submission" date="2024-10" db="EMBL/GenBank/DDBJ databases">
        <title>Strain of Rhizobium-related bacteria isolated fromm roots of Vavilovia formosa.</title>
        <authorList>
            <person name="Kimeklis A."/>
            <person name="Afonin A."/>
        </authorList>
    </citation>
    <scope>NUCLEOTIDE SEQUENCE</scope>
    <source>
        <strain evidence="1">Vaf-46</strain>
    </source>
</reference>
<name>A0ACD5EMB7_9HYPH</name>
<evidence type="ECO:0000313" key="2">
    <source>
        <dbReference type="Proteomes" id="UP000078465"/>
    </source>
</evidence>